<dbReference type="RefSeq" id="WP_114593431.1">
    <property type="nucleotide sequence ID" value="NZ_CP031165.1"/>
</dbReference>
<comment type="similarity">
    <text evidence="1">Belongs to the complex I subunit 6 family.</text>
</comment>
<evidence type="ECO:0000256" key="2">
    <source>
        <dbReference type="SAM" id="MobiDB-lite"/>
    </source>
</evidence>
<dbReference type="Pfam" id="PF00499">
    <property type="entry name" value="Oxidored_q3"/>
    <property type="match status" value="1"/>
</dbReference>
<feature type="transmembrane region" description="Helical" evidence="1">
    <location>
        <begin position="26"/>
        <end position="45"/>
    </location>
</feature>
<dbReference type="InterPro" id="IPR042106">
    <property type="entry name" value="Nuo/plastoQ_OxRdtase_6_NuoJ"/>
</dbReference>
<gene>
    <name evidence="3" type="ORF">DVS28_a4553</name>
</gene>
<dbReference type="Proteomes" id="UP000264006">
    <property type="component" value="Chromosome"/>
</dbReference>
<accession>A0A346Y417</accession>
<sequence length="259" mass="26813">MSALAPAVVTLAQTATQSTSGAAEFWVFWLIAPLSLAAAISVVVLKNPVHAALMLVINFFTFAVFYAVLQAQFLATIQVIVYAGAIMILFLFVLMLLGVDKSVESGPGRIRGQKVAAIVLGIGLFMGLTATVAGPYMGTDSACNISGAVEESIADQGAAARPCVGLEGQNAAEGGNVAQIGRLIFGRYVWPFEVTSVLLVIAAIGAMVLGRRTDNMTDLVDSGTAAEPGVPHEPVSIPAGETTTPAAELDDHTHGEEGQ</sequence>
<keyword evidence="1" id="KW-0874">Quinone</keyword>
<keyword evidence="1" id="KW-0520">NAD</keyword>
<comment type="subcellular location">
    <subcellularLocation>
        <location evidence="1">Cell membrane</location>
        <topology evidence="1">Multi-pass membrane protein</topology>
    </subcellularLocation>
</comment>
<feature type="transmembrane region" description="Helical" evidence="1">
    <location>
        <begin position="79"/>
        <end position="99"/>
    </location>
</feature>
<protein>
    <recommendedName>
        <fullName evidence="1">NADH-quinone oxidoreductase subunit J</fullName>
        <ecNumber evidence="1">7.1.1.-</ecNumber>
    </recommendedName>
</protein>
<keyword evidence="4" id="KW-1185">Reference proteome</keyword>
<dbReference type="EMBL" id="CP031165">
    <property type="protein sequence ID" value="AXV09214.1"/>
    <property type="molecule type" value="Genomic_DNA"/>
</dbReference>
<feature type="compositionally biased region" description="Basic and acidic residues" evidence="2">
    <location>
        <begin position="249"/>
        <end position="259"/>
    </location>
</feature>
<feature type="transmembrane region" description="Helical" evidence="1">
    <location>
        <begin position="52"/>
        <end position="73"/>
    </location>
</feature>
<reference evidence="3 4" key="1">
    <citation type="submission" date="2018-09" db="EMBL/GenBank/DDBJ databases">
        <title>Complete genome sequence of Euzebya sp. DY32-46 isolated from seawater of Pacific Ocean.</title>
        <authorList>
            <person name="Xu L."/>
            <person name="Wu Y.-H."/>
            <person name="Xu X.-W."/>
        </authorList>
    </citation>
    <scope>NUCLEOTIDE SEQUENCE [LARGE SCALE GENOMIC DNA]</scope>
    <source>
        <strain evidence="3 4">DY32-46</strain>
    </source>
</reference>
<dbReference type="EC" id="7.1.1.-" evidence="1"/>
<evidence type="ECO:0000313" key="4">
    <source>
        <dbReference type="Proteomes" id="UP000264006"/>
    </source>
</evidence>
<dbReference type="GO" id="GO:0005886">
    <property type="term" value="C:plasma membrane"/>
    <property type="evidence" value="ECO:0007669"/>
    <property type="project" value="UniProtKB-SubCell"/>
</dbReference>
<feature type="transmembrane region" description="Helical" evidence="1">
    <location>
        <begin position="115"/>
        <end position="137"/>
    </location>
</feature>
<comment type="catalytic activity">
    <reaction evidence="1">
        <text>a quinone + NADH + 5 H(+)(in) = a quinol + NAD(+) + 4 H(+)(out)</text>
        <dbReference type="Rhea" id="RHEA:57888"/>
        <dbReference type="ChEBI" id="CHEBI:15378"/>
        <dbReference type="ChEBI" id="CHEBI:24646"/>
        <dbReference type="ChEBI" id="CHEBI:57540"/>
        <dbReference type="ChEBI" id="CHEBI:57945"/>
        <dbReference type="ChEBI" id="CHEBI:132124"/>
    </reaction>
</comment>
<dbReference type="InterPro" id="IPR001457">
    <property type="entry name" value="NADH_UbQ/plastoQ_OxRdtase_su6"/>
</dbReference>
<evidence type="ECO:0000256" key="1">
    <source>
        <dbReference type="RuleBase" id="RU004429"/>
    </source>
</evidence>
<name>A0A346Y417_9ACTN</name>
<dbReference type="AlphaFoldDB" id="A0A346Y417"/>
<feature type="transmembrane region" description="Helical" evidence="1">
    <location>
        <begin position="188"/>
        <end position="209"/>
    </location>
</feature>
<dbReference type="GO" id="GO:0008137">
    <property type="term" value="F:NADH dehydrogenase (ubiquinone) activity"/>
    <property type="evidence" value="ECO:0007669"/>
    <property type="project" value="UniProtKB-UniRule"/>
</dbReference>
<dbReference type="Gene3D" id="1.20.120.1200">
    <property type="entry name" value="NADH-ubiquinone/plastoquinone oxidoreductase chain 6, subunit NuoJ"/>
    <property type="match status" value="1"/>
</dbReference>
<evidence type="ECO:0000313" key="3">
    <source>
        <dbReference type="EMBL" id="AXV09214.1"/>
    </source>
</evidence>
<proteinExistence type="inferred from homology"/>
<keyword evidence="1" id="KW-1003">Cell membrane</keyword>
<dbReference type="OrthoDB" id="13239at2"/>
<dbReference type="KEGG" id="euz:DVS28_a4553"/>
<dbReference type="GO" id="GO:0048038">
    <property type="term" value="F:quinone binding"/>
    <property type="evidence" value="ECO:0007669"/>
    <property type="project" value="UniProtKB-UniRule"/>
</dbReference>
<organism evidence="3 4">
    <name type="scientific">Euzebya pacifica</name>
    <dbReference type="NCBI Taxonomy" id="1608957"/>
    <lineage>
        <taxon>Bacteria</taxon>
        <taxon>Bacillati</taxon>
        <taxon>Actinomycetota</taxon>
        <taxon>Nitriliruptoria</taxon>
        <taxon>Euzebyales</taxon>
    </lineage>
</organism>
<dbReference type="PANTHER" id="PTHR33269:SF19">
    <property type="entry name" value="NADH-QUINONE OXIDOREDUCTASE SUBUNIT J"/>
    <property type="match status" value="1"/>
</dbReference>
<comment type="function">
    <text evidence="1">NDH-1 shuttles electrons from NADH, via FMN and iron-sulfur (Fe-S) centers, to quinones in the respiratory chain. Couples the redox reaction to proton translocation (for every two electrons transferred, four hydrogen ions are translocated across the cytoplasmic membrane), and thus conserves the redox energy in a proton gradient.</text>
</comment>
<keyword evidence="3" id="KW-0830">Ubiquinone</keyword>
<keyword evidence="1" id="KW-0812">Transmembrane</keyword>
<keyword evidence="1" id="KW-1133">Transmembrane helix</keyword>
<dbReference type="PANTHER" id="PTHR33269">
    <property type="entry name" value="NADH-UBIQUINONE OXIDOREDUCTASE CHAIN 6"/>
    <property type="match status" value="1"/>
</dbReference>
<keyword evidence="1" id="KW-0472">Membrane</keyword>
<feature type="region of interest" description="Disordered" evidence="2">
    <location>
        <begin position="220"/>
        <end position="259"/>
    </location>
</feature>